<dbReference type="PROSITE" id="PS50893">
    <property type="entry name" value="ABC_TRANSPORTER_2"/>
    <property type="match status" value="1"/>
</dbReference>
<dbReference type="RefSeq" id="WP_309261031.1">
    <property type="nucleotide sequence ID" value="NZ_JARUHG010000001.1"/>
</dbReference>
<evidence type="ECO:0000256" key="2">
    <source>
        <dbReference type="ARBA" id="ARBA00022840"/>
    </source>
</evidence>
<dbReference type="SUPFAM" id="SSF52540">
    <property type="entry name" value="P-loop containing nucleoside triphosphate hydrolases"/>
    <property type="match status" value="1"/>
</dbReference>
<evidence type="ECO:0000256" key="1">
    <source>
        <dbReference type="ARBA" id="ARBA00022741"/>
    </source>
</evidence>
<dbReference type="SMART" id="SM00382">
    <property type="entry name" value="AAA"/>
    <property type="match status" value="1"/>
</dbReference>
<protein>
    <submittedName>
        <fullName evidence="4">ATP-binding cassette domain-containing protein</fullName>
    </submittedName>
</protein>
<dbReference type="InterPro" id="IPR017871">
    <property type="entry name" value="ABC_transporter-like_CS"/>
</dbReference>
<dbReference type="Gene3D" id="3.40.50.300">
    <property type="entry name" value="P-loop containing nucleotide triphosphate hydrolases"/>
    <property type="match status" value="1"/>
</dbReference>
<dbReference type="InterPro" id="IPR027417">
    <property type="entry name" value="P-loop_NTPase"/>
</dbReference>
<dbReference type="InterPro" id="IPR003593">
    <property type="entry name" value="AAA+_ATPase"/>
</dbReference>
<evidence type="ECO:0000259" key="3">
    <source>
        <dbReference type="PROSITE" id="PS50893"/>
    </source>
</evidence>
<organism evidence="4 5">
    <name type="scientific">Lysobacter arvi</name>
    <dbReference type="NCBI Taxonomy" id="3038776"/>
    <lineage>
        <taxon>Bacteria</taxon>
        <taxon>Pseudomonadati</taxon>
        <taxon>Pseudomonadota</taxon>
        <taxon>Gammaproteobacteria</taxon>
        <taxon>Lysobacterales</taxon>
        <taxon>Lysobacteraceae</taxon>
        <taxon>Lysobacter</taxon>
    </lineage>
</organism>
<dbReference type="InterPro" id="IPR050334">
    <property type="entry name" value="Molybdenum_import_ModC"/>
</dbReference>
<feature type="domain" description="ABC transporter" evidence="3">
    <location>
        <begin position="1"/>
        <end position="216"/>
    </location>
</feature>
<dbReference type="EMBL" id="JARUHG010000001">
    <property type="protein sequence ID" value="MDR0181864.1"/>
    <property type="molecule type" value="Genomic_DNA"/>
</dbReference>
<dbReference type="Proteomes" id="UP001233535">
    <property type="component" value="Unassembled WGS sequence"/>
</dbReference>
<keyword evidence="5" id="KW-1185">Reference proteome</keyword>
<proteinExistence type="predicted"/>
<name>A0ABU1C9J1_9GAMM</name>
<accession>A0ABU1C9J1</accession>
<dbReference type="PANTHER" id="PTHR43514:SF4">
    <property type="entry name" value="ABC TRANSPORTER I FAMILY MEMBER 10"/>
    <property type="match status" value="1"/>
</dbReference>
<evidence type="ECO:0000313" key="5">
    <source>
        <dbReference type="Proteomes" id="UP001233535"/>
    </source>
</evidence>
<keyword evidence="1" id="KW-0547">Nucleotide-binding</keyword>
<dbReference type="PANTHER" id="PTHR43514">
    <property type="entry name" value="ABC TRANSPORTER I FAMILY MEMBER 10"/>
    <property type="match status" value="1"/>
</dbReference>
<reference evidence="4 5" key="1">
    <citation type="submission" date="2023-04" db="EMBL/GenBank/DDBJ databases">
        <title>Lysobacter sp. strain UC isolated from soil sample.</title>
        <authorList>
            <person name="Choksket S."/>
            <person name="Harshvardhan F."/>
            <person name="Rana R."/>
            <person name="Patil P.B."/>
            <person name="Korpole S."/>
        </authorList>
    </citation>
    <scope>NUCLEOTIDE SEQUENCE [LARGE SCALE GENOMIC DNA]</scope>
    <source>
        <strain evidence="4 5">UC</strain>
    </source>
</reference>
<dbReference type="GO" id="GO:0005524">
    <property type="term" value="F:ATP binding"/>
    <property type="evidence" value="ECO:0007669"/>
    <property type="project" value="UniProtKB-KW"/>
</dbReference>
<dbReference type="InterPro" id="IPR003439">
    <property type="entry name" value="ABC_transporter-like_ATP-bd"/>
</dbReference>
<dbReference type="PROSITE" id="PS00211">
    <property type="entry name" value="ABC_TRANSPORTER_1"/>
    <property type="match status" value="1"/>
</dbReference>
<dbReference type="Pfam" id="PF00005">
    <property type="entry name" value="ABC_tran"/>
    <property type="match status" value="1"/>
</dbReference>
<comment type="caution">
    <text evidence="4">The sequence shown here is derived from an EMBL/GenBank/DDBJ whole genome shotgun (WGS) entry which is preliminary data.</text>
</comment>
<sequence length="216" mass="24061">MLSFDLQLARGAFVLDAVAEVGAGVTGVYGPSGSGKSTLLALLAGLLAPRRGRVRLGDRVLVDTDARRYVPAWDRHVGLVFQDGQLFPHLTVRQNLLFGHARIPVAMRRFDLTRVAELLEIGPLLDRRPTLLSGGERQRVALGRALLYSPQLLLLDEPLSSLDDRLKRQILPFLKRIRDETRLPMLYVTHAHSELDYLADRVLGMERGRLQQAVTG</sequence>
<evidence type="ECO:0000313" key="4">
    <source>
        <dbReference type="EMBL" id="MDR0181864.1"/>
    </source>
</evidence>
<gene>
    <name evidence="4" type="ORF">P8609_02625</name>
</gene>
<keyword evidence="2 4" id="KW-0067">ATP-binding</keyword>